<gene>
    <name evidence="3" type="ORF">DFQ14_10393</name>
</gene>
<dbReference type="CDD" id="cd00093">
    <property type="entry name" value="HTH_XRE"/>
    <property type="match status" value="1"/>
</dbReference>
<reference evidence="3 4" key="1">
    <citation type="submission" date="2018-07" db="EMBL/GenBank/DDBJ databases">
        <title>Genomic Encyclopedia of Type Strains, Phase III (KMG-III): the genomes of soil and plant-associated and newly described type strains.</title>
        <authorList>
            <person name="Whitman W."/>
        </authorList>
    </citation>
    <scope>NUCLEOTIDE SEQUENCE [LARGE SCALE GENOMIC DNA]</scope>
    <source>
        <strain evidence="3 4">CECT 8575</strain>
    </source>
</reference>
<comment type="caution">
    <text evidence="3">The sequence shown here is derived from an EMBL/GenBank/DDBJ whole genome shotgun (WGS) entry which is preliminary data.</text>
</comment>
<dbReference type="RefSeq" id="WP_114452261.1">
    <property type="nucleotide sequence ID" value="NZ_QPJC01000003.1"/>
</dbReference>
<dbReference type="InterPro" id="IPR001387">
    <property type="entry name" value="Cro/C1-type_HTH"/>
</dbReference>
<feature type="domain" description="HTH cro/C1-type" evidence="2">
    <location>
        <begin position="11"/>
        <end position="66"/>
    </location>
</feature>
<proteinExistence type="predicted"/>
<sequence length="399" mass="43219">MVTEGPIGERIRIYRRRRGLSQRELAELVGRSESWLSQVERGIRSVDRLSVLIDVARVLKTDVETLAGYRFALAPNGQPELDGLEEIRTALSAYPGLGLSTVSAGNLDEISRLTTEVHRRYQAADYGAAAKILPSLITTSDAMAAEAGGNERHRALSVQNQVYIAAAKLVTKIGDGHLAWIAADRAVTAALQAESDTLSAGAAYQVACAFLKLDQVERAEQLAMATAENLTDDSPLGLSYQGALFLIGSVIAGRRSDHAEATDRLRRAQYLADALGADGNHGWTAFGPTNVAIHRVSAAAELGDAKQAISIAENIDTEGLPEGLRSRRAQVHIDTAWAYSQHREDAAVVVNLMEAERVAPQALRYNVIVRELLREMLKRERRSATPGLRSLAQRAGVLQ</sequence>
<evidence type="ECO:0000256" key="1">
    <source>
        <dbReference type="ARBA" id="ARBA00023125"/>
    </source>
</evidence>
<keyword evidence="1" id="KW-0238">DNA-binding</keyword>
<accession>A0A368VTP1</accession>
<dbReference type="Pfam" id="PF13560">
    <property type="entry name" value="HTH_31"/>
    <property type="match status" value="1"/>
</dbReference>
<organism evidence="3 4">
    <name type="scientific">Halopolyspora algeriensis</name>
    <dbReference type="NCBI Taxonomy" id="1500506"/>
    <lineage>
        <taxon>Bacteria</taxon>
        <taxon>Bacillati</taxon>
        <taxon>Actinomycetota</taxon>
        <taxon>Actinomycetes</taxon>
        <taxon>Actinomycetes incertae sedis</taxon>
        <taxon>Halopolyspora</taxon>
    </lineage>
</organism>
<dbReference type="PANTHER" id="PTHR46797:SF1">
    <property type="entry name" value="METHYLPHOSPHONATE SYNTHASE"/>
    <property type="match status" value="1"/>
</dbReference>
<dbReference type="AlphaFoldDB" id="A0A368VTP1"/>
<dbReference type="SUPFAM" id="SSF47413">
    <property type="entry name" value="lambda repressor-like DNA-binding domains"/>
    <property type="match status" value="1"/>
</dbReference>
<dbReference type="PANTHER" id="PTHR46797">
    <property type="entry name" value="HTH-TYPE TRANSCRIPTIONAL REGULATOR"/>
    <property type="match status" value="1"/>
</dbReference>
<protein>
    <submittedName>
        <fullName evidence="3">Helix-turn-helix protein</fullName>
    </submittedName>
</protein>
<dbReference type="Proteomes" id="UP000253495">
    <property type="component" value="Unassembled WGS sequence"/>
</dbReference>
<dbReference type="GO" id="GO:0005829">
    <property type="term" value="C:cytosol"/>
    <property type="evidence" value="ECO:0007669"/>
    <property type="project" value="TreeGrafter"/>
</dbReference>
<name>A0A368VTP1_9ACTN</name>
<dbReference type="InterPro" id="IPR050807">
    <property type="entry name" value="TransReg_Diox_bact_type"/>
</dbReference>
<dbReference type="PROSITE" id="PS50943">
    <property type="entry name" value="HTH_CROC1"/>
    <property type="match status" value="1"/>
</dbReference>
<dbReference type="InterPro" id="IPR010982">
    <property type="entry name" value="Lambda_DNA-bd_dom_sf"/>
</dbReference>
<evidence type="ECO:0000259" key="2">
    <source>
        <dbReference type="PROSITE" id="PS50943"/>
    </source>
</evidence>
<keyword evidence="4" id="KW-1185">Reference proteome</keyword>
<evidence type="ECO:0000313" key="3">
    <source>
        <dbReference type="EMBL" id="RCW45129.1"/>
    </source>
</evidence>
<dbReference type="EMBL" id="QPJC01000003">
    <property type="protein sequence ID" value="RCW45129.1"/>
    <property type="molecule type" value="Genomic_DNA"/>
</dbReference>
<evidence type="ECO:0000313" key="4">
    <source>
        <dbReference type="Proteomes" id="UP000253495"/>
    </source>
</evidence>
<dbReference type="SMART" id="SM00530">
    <property type="entry name" value="HTH_XRE"/>
    <property type="match status" value="1"/>
</dbReference>
<dbReference type="OrthoDB" id="3504495at2"/>
<dbReference type="GO" id="GO:0003677">
    <property type="term" value="F:DNA binding"/>
    <property type="evidence" value="ECO:0007669"/>
    <property type="project" value="UniProtKB-KW"/>
</dbReference>
<dbReference type="Gene3D" id="1.10.260.40">
    <property type="entry name" value="lambda repressor-like DNA-binding domains"/>
    <property type="match status" value="1"/>
</dbReference>
<dbReference type="GO" id="GO:0003700">
    <property type="term" value="F:DNA-binding transcription factor activity"/>
    <property type="evidence" value="ECO:0007669"/>
    <property type="project" value="TreeGrafter"/>
</dbReference>